<evidence type="ECO:0000256" key="17">
    <source>
        <dbReference type="ARBA" id="ARBA00050803"/>
    </source>
</evidence>
<organism evidence="32 33">
    <name type="scientific">Plesiomonas shigelloides</name>
    <name type="common">Aeromonas shigelloides</name>
    <dbReference type="NCBI Taxonomy" id="703"/>
    <lineage>
        <taxon>Bacteria</taxon>
        <taxon>Pseudomonadati</taxon>
        <taxon>Pseudomonadota</taxon>
        <taxon>Gammaproteobacteria</taxon>
        <taxon>Enterobacterales</taxon>
        <taxon>Enterobacteriaceae</taxon>
        <taxon>Plesiomonas</taxon>
    </lineage>
</organism>
<comment type="similarity">
    <text evidence="2">Belongs to the C/M/P thioester hydrolase family.</text>
</comment>
<evidence type="ECO:0000256" key="2">
    <source>
        <dbReference type="ARBA" id="ARBA00006538"/>
    </source>
</evidence>
<comment type="catalytic activity">
    <reaction evidence="6">
        <text>(9Z)-octadecenoyl-CoA + H2O = (9Z)-octadecenoate + CoA + H(+)</text>
        <dbReference type="Rhea" id="RHEA:40139"/>
        <dbReference type="ChEBI" id="CHEBI:15377"/>
        <dbReference type="ChEBI" id="CHEBI:15378"/>
        <dbReference type="ChEBI" id="CHEBI:30823"/>
        <dbReference type="ChEBI" id="CHEBI:57287"/>
        <dbReference type="ChEBI" id="CHEBI:57387"/>
    </reaction>
    <physiologicalReaction direction="left-to-right" evidence="6">
        <dbReference type="Rhea" id="RHEA:40140"/>
    </physiologicalReaction>
</comment>
<dbReference type="PANTHER" id="PTHR11066">
    <property type="entry name" value="ACYL-COA THIOESTERASE"/>
    <property type="match status" value="1"/>
</dbReference>
<dbReference type="GO" id="GO:0009062">
    <property type="term" value="P:fatty acid catabolic process"/>
    <property type="evidence" value="ECO:0007669"/>
    <property type="project" value="TreeGrafter"/>
</dbReference>
<comment type="catalytic activity">
    <reaction evidence="11">
        <text>tetradecanoyl-CoA + H2O = tetradecanoate + CoA + H(+)</text>
        <dbReference type="Rhea" id="RHEA:40119"/>
        <dbReference type="ChEBI" id="CHEBI:15377"/>
        <dbReference type="ChEBI" id="CHEBI:15378"/>
        <dbReference type="ChEBI" id="CHEBI:30807"/>
        <dbReference type="ChEBI" id="CHEBI:57287"/>
        <dbReference type="ChEBI" id="CHEBI:57385"/>
    </reaction>
    <physiologicalReaction direction="left-to-right" evidence="11">
        <dbReference type="Rhea" id="RHEA:40120"/>
    </physiologicalReaction>
</comment>
<evidence type="ECO:0000256" key="4">
    <source>
        <dbReference type="ARBA" id="ARBA00022801"/>
    </source>
</evidence>
<dbReference type="GO" id="GO:0047617">
    <property type="term" value="F:fatty acyl-CoA hydrolase activity"/>
    <property type="evidence" value="ECO:0007669"/>
    <property type="project" value="UniProtKB-EC"/>
</dbReference>
<dbReference type="EC" id="3.1.2.20" evidence="7"/>
<evidence type="ECO:0000256" key="29">
    <source>
        <dbReference type="ARBA" id="ARBA00079653"/>
    </source>
</evidence>
<evidence type="ECO:0000256" key="20">
    <source>
        <dbReference type="ARBA" id="ARBA00050943"/>
    </source>
</evidence>
<keyword evidence="5" id="KW-0443">Lipid metabolism</keyword>
<evidence type="ECO:0000256" key="26">
    <source>
        <dbReference type="ARBA" id="ARBA00052691"/>
    </source>
</evidence>
<comment type="catalytic activity">
    <reaction evidence="21">
        <text>3-oxododecanoyl-CoA + H2O = 3-oxododecanoate + CoA + H(+)</text>
        <dbReference type="Rhea" id="RHEA:65216"/>
        <dbReference type="ChEBI" id="CHEBI:15377"/>
        <dbReference type="ChEBI" id="CHEBI:15378"/>
        <dbReference type="ChEBI" id="CHEBI:29743"/>
        <dbReference type="ChEBI" id="CHEBI:57287"/>
        <dbReference type="ChEBI" id="CHEBI:62615"/>
    </reaction>
    <physiologicalReaction direction="left-to-right" evidence="21">
        <dbReference type="Rhea" id="RHEA:65217"/>
    </physiologicalReaction>
</comment>
<protein>
    <recommendedName>
        <fullName evidence="28">Acyl-CoA thioesterase 2</fullName>
        <ecNumber evidence="7">3.1.2.20</ecNumber>
    </recommendedName>
    <alternativeName>
        <fullName evidence="29">Thioesterase II</fullName>
    </alternativeName>
</protein>
<dbReference type="Gene3D" id="2.40.160.210">
    <property type="entry name" value="Acyl-CoA thioesterase, double hotdog domain"/>
    <property type="match status" value="1"/>
</dbReference>
<evidence type="ECO:0000313" key="32">
    <source>
        <dbReference type="EMBL" id="MBO1107023.1"/>
    </source>
</evidence>
<dbReference type="FunFam" id="2.40.160.210:FF:000001">
    <property type="entry name" value="Acyl-CoA thioesterase II"/>
    <property type="match status" value="1"/>
</dbReference>
<comment type="catalytic activity">
    <reaction evidence="8">
        <text>octanoyl-CoA + H2O = octanoate + CoA + H(+)</text>
        <dbReference type="Rhea" id="RHEA:30143"/>
        <dbReference type="ChEBI" id="CHEBI:15377"/>
        <dbReference type="ChEBI" id="CHEBI:15378"/>
        <dbReference type="ChEBI" id="CHEBI:25646"/>
        <dbReference type="ChEBI" id="CHEBI:57287"/>
        <dbReference type="ChEBI" id="CHEBI:57386"/>
    </reaction>
    <physiologicalReaction direction="left-to-right" evidence="8">
        <dbReference type="Rhea" id="RHEA:30144"/>
    </physiologicalReaction>
</comment>
<comment type="catalytic activity">
    <reaction evidence="13">
        <text>4-methylpentanoyl-CoA + H2O = 4-methylpentanoate + CoA + H(+)</text>
        <dbReference type="Rhea" id="RHEA:55064"/>
        <dbReference type="ChEBI" id="CHEBI:15377"/>
        <dbReference type="ChEBI" id="CHEBI:15378"/>
        <dbReference type="ChEBI" id="CHEBI:57287"/>
        <dbReference type="ChEBI" id="CHEBI:74904"/>
        <dbReference type="ChEBI" id="CHEBI:131445"/>
    </reaction>
    <physiologicalReaction direction="left-to-right" evidence="13">
        <dbReference type="Rhea" id="RHEA:55065"/>
    </physiologicalReaction>
</comment>
<evidence type="ECO:0000256" key="14">
    <source>
        <dbReference type="ARBA" id="ARBA00050558"/>
    </source>
</evidence>
<name>A0A1A9AZK8_PLESH</name>
<evidence type="ECO:0000256" key="22">
    <source>
        <dbReference type="ARBA" id="ARBA00051478"/>
    </source>
</evidence>
<comment type="caution">
    <text evidence="32">The sequence shown here is derived from an EMBL/GenBank/DDBJ whole genome shotgun (WGS) entry which is preliminary data.</text>
</comment>
<comment type="catalytic activity">
    <reaction evidence="15">
        <text>(2E)-dodecenoyl-CoA + H2O = (2E)-dodecenoate + CoA + H(+)</text>
        <dbReference type="Rhea" id="RHEA:65212"/>
        <dbReference type="ChEBI" id="CHEBI:15377"/>
        <dbReference type="ChEBI" id="CHEBI:15378"/>
        <dbReference type="ChEBI" id="CHEBI:57287"/>
        <dbReference type="ChEBI" id="CHEBI:57330"/>
        <dbReference type="ChEBI" id="CHEBI:84274"/>
    </reaction>
    <physiologicalReaction direction="left-to-right" evidence="15">
        <dbReference type="Rhea" id="RHEA:65213"/>
    </physiologicalReaction>
</comment>
<evidence type="ECO:0000256" key="8">
    <source>
        <dbReference type="ARBA" id="ARBA00047588"/>
    </source>
</evidence>
<evidence type="ECO:0000256" key="25">
    <source>
        <dbReference type="ARBA" id="ARBA00052191"/>
    </source>
</evidence>
<proteinExistence type="inferred from homology"/>
<evidence type="ECO:0000256" key="21">
    <source>
        <dbReference type="ARBA" id="ARBA00051093"/>
    </source>
</evidence>
<evidence type="ECO:0000256" key="13">
    <source>
        <dbReference type="ARBA" id="ARBA00050380"/>
    </source>
</evidence>
<evidence type="ECO:0000256" key="9">
    <source>
        <dbReference type="ARBA" id="ARBA00047969"/>
    </source>
</evidence>
<dbReference type="CDD" id="cd03445">
    <property type="entry name" value="Thioesterase_II_repeat2"/>
    <property type="match status" value="1"/>
</dbReference>
<evidence type="ECO:0000259" key="31">
    <source>
        <dbReference type="Pfam" id="PF13622"/>
    </source>
</evidence>
<dbReference type="Pfam" id="PF13622">
    <property type="entry name" value="4HBT_3"/>
    <property type="match status" value="1"/>
</dbReference>
<evidence type="ECO:0000256" key="28">
    <source>
        <dbReference type="ARBA" id="ARBA00071120"/>
    </source>
</evidence>
<comment type="catalytic activity">
    <reaction evidence="22">
        <text>octadecanoyl-CoA + H2O = octadecanoate + CoA + H(+)</text>
        <dbReference type="Rhea" id="RHEA:30139"/>
        <dbReference type="ChEBI" id="CHEBI:15377"/>
        <dbReference type="ChEBI" id="CHEBI:15378"/>
        <dbReference type="ChEBI" id="CHEBI:25629"/>
        <dbReference type="ChEBI" id="CHEBI:57287"/>
        <dbReference type="ChEBI" id="CHEBI:57394"/>
    </reaction>
    <physiologicalReaction direction="left-to-right" evidence="22">
        <dbReference type="Rhea" id="RHEA:30140"/>
    </physiologicalReaction>
</comment>
<evidence type="ECO:0000256" key="6">
    <source>
        <dbReference type="ARBA" id="ARBA00037002"/>
    </source>
</evidence>
<comment type="function">
    <text evidence="27">Thioesterase that has relatively broad substrate specificity, hydrolyzing primarily medium- and long-chain acyl-CoA substrates to free fatty acids and CoA. Functions in the thioesterase-dependent pathway of beta-oxidation of oleate and conjugated linoleate ((9Z,11E)-octadecadienoate or CLA), which provides all energy and carbon precursors required for the growth of E.coli. Thus, supports growth on oleate or conjugated linoleate as the sole source of carbon by hydrolyzing 3,5-tetradecadienoyl-CoA, the terminal metabolite of oleate beta-oxidation via the alternative thioesterase-dependent pathway, and 3,5-dodecadienoyl-CoA, the end product of CLA beta-oxidation, respectively. Seems to be involved in 3-hydroxyalkanoate production in E.coli.</text>
</comment>
<evidence type="ECO:0000256" key="19">
    <source>
        <dbReference type="ARBA" id="ARBA00050889"/>
    </source>
</evidence>
<reference evidence="32" key="1">
    <citation type="submission" date="2021-03" db="EMBL/GenBank/DDBJ databases">
        <title>Plesiomonas shigelloides zfcc0051, isolated from zebrafish feces.</title>
        <authorList>
            <person name="Vanderhoek Z."/>
            <person name="Gaulke C."/>
        </authorList>
    </citation>
    <scope>NUCLEOTIDE SEQUENCE</scope>
    <source>
        <strain evidence="32">Zfcc0051</strain>
    </source>
</reference>
<comment type="catalytic activity">
    <reaction evidence="20">
        <text>a fatty acyl-CoA + H2O = a fatty acid + CoA + H(+)</text>
        <dbReference type="Rhea" id="RHEA:16781"/>
        <dbReference type="ChEBI" id="CHEBI:15377"/>
        <dbReference type="ChEBI" id="CHEBI:15378"/>
        <dbReference type="ChEBI" id="CHEBI:28868"/>
        <dbReference type="ChEBI" id="CHEBI:57287"/>
        <dbReference type="ChEBI" id="CHEBI:77636"/>
        <dbReference type="EC" id="3.1.2.20"/>
    </reaction>
    <physiologicalReaction direction="left-to-right" evidence="20">
        <dbReference type="Rhea" id="RHEA:16782"/>
    </physiologicalReaction>
</comment>
<dbReference type="EMBL" id="JAFNAA010000002">
    <property type="protein sequence ID" value="MBO1107023.1"/>
    <property type="molecule type" value="Genomic_DNA"/>
</dbReference>
<dbReference type="NCBIfam" id="NF007817">
    <property type="entry name" value="PRK10526.1"/>
    <property type="match status" value="1"/>
</dbReference>
<comment type="catalytic activity">
    <reaction evidence="12">
        <text>hexanoyl-CoA + H2O = hexanoate + CoA + H(+)</text>
        <dbReference type="Rhea" id="RHEA:40115"/>
        <dbReference type="ChEBI" id="CHEBI:15377"/>
        <dbReference type="ChEBI" id="CHEBI:15378"/>
        <dbReference type="ChEBI" id="CHEBI:17120"/>
        <dbReference type="ChEBI" id="CHEBI:57287"/>
        <dbReference type="ChEBI" id="CHEBI:62620"/>
    </reaction>
    <physiologicalReaction direction="left-to-right" evidence="12">
        <dbReference type="Rhea" id="RHEA:40116"/>
    </physiologicalReaction>
</comment>
<comment type="catalytic activity">
    <reaction evidence="9">
        <text>decanoyl-CoA + H2O = decanoate + CoA + H(+)</text>
        <dbReference type="Rhea" id="RHEA:40059"/>
        <dbReference type="ChEBI" id="CHEBI:15377"/>
        <dbReference type="ChEBI" id="CHEBI:15378"/>
        <dbReference type="ChEBI" id="CHEBI:27689"/>
        <dbReference type="ChEBI" id="CHEBI:57287"/>
        <dbReference type="ChEBI" id="CHEBI:61430"/>
    </reaction>
    <physiologicalReaction direction="left-to-right" evidence="9">
        <dbReference type="Rhea" id="RHEA:40060"/>
    </physiologicalReaction>
</comment>
<dbReference type="GO" id="GO:0006637">
    <property type="term" value="P:acyl-CoA metabolic process"/>
    <property type="evidence" value="ECO:0007669"/>
    <property type="project" value="InterPro"/>
</dbReference>
<evidence type="ECO:0000256" key="3">
    <source>
        <dbReference type="ARBA" id="ARBA00011881"/>
    </source>
</evidence>
<dbReference type="CDD" id="cd03444">
    <property type="entry name" value="Thioesterase_II_repeat1"/>
    <property type="match status" value="1"/>
</dbReference>
<comment type="catalytic activity">
    <reaction evidence="24">
        <text>(3R)-3-hydroxypentanoyl-CoA + H2O = (3R)-3-hydroxypentanoate + CoA + H(+)</text>
        <dbReference type="Rhea" id="RHEA:55084"/>
        <dbReference type="ChEBI" id="CHEBI:15377"/>
        <dbReference type="ChEBI" id="CHEBI:15378"/>
        <dbReference type="ChEBI" id="CHEBI:57287"/>
        <dbReference type="ChEBI" id="CHEBI:138587"/>
        <dbReference type="ChEBI" id="CHEBI:138588"/>
    </reaction>
    <physiologicalReaction direction="left-to-right" evidence="24">
        <dbReference type="Rhea" id="RHEA:55085"/>
    </physiologicalReaction>
</comment>
<evidence type="ECO:0000256" key="27">
    <source>
        <dbReference type="ARBA" id="ARBA00055321"/>
    </source>
</evidence>
<evidence type="ECO:0000256" key="12">
    <source>
        <dbReference type="ARBA" id="ARBA00050199"/>
    </source>
</evidence>
<evidence type="ECO:0000256" key="10">
    <source>
        <dbReference type="ARBA" id="ARBA00048074"/>
    </source>
</evidence>
<dbReference type="GO" id="GO:0005829">
    <property type="term" value="C:cytosol"/>
    <property type="evidence" value="ECO:0007669"/>
    <property type="project" value="TreeGrafter"/>
</dbReference>
<dbReference type="RefSeq" id="WP_010864117.1">
    <property type="nucleotide sequence ID" value="NZ_CP027852.1"/>
</dbReference>
<dbReference type="Proteomes" id="UP000664658">
    <property type="component" value="Unassembled WGS sequence"/>
</dbReference>
<evidence type="ECO:0000256" key="11">
    <source>
        <dbReference type="ARBA" id="ARBA00048180"/>
    </source>
</evidence>
<evidence type="ECO:0000256" key="24">
    <source>
        <dbReference type="ARBA" id="ARBA00051978"/>
    </source>
</evidence>
<dbReference type="InterPro" id="IPR029069">
    <property type="entry name" value="HotDog_dom_sf"/>
</dbReference>
<comment type="catalytic activity">
    <reaction evidence="1">
        <text>butanoyl-CoA + H2O = butanoate + CoA + H(+)</text>
        <dbReference type="Rhea" id="RHEA:40111"/>
        <dbReference type="ChEBI" id="CHEBI:15377"/>
        <dbReference type="ChEBI" id="CHEBI:15378"/>
        <dbReference type="ChEBI" id="CHEBI:17968"/>
        <dbReference type="ChEBI" id="CHEBI:57287"/>
        <dbReference type="ChEBI" id="CHEBI:57371"/>
    </reaction>
    <physiologicalReaction direction="left-to-right" evidence="1">
        <dbReference type="Rhea" id="RHEA:40112"/>
    </physiologicalReaction>
</comment>
<dbReference type="InterPro" id="IPR049449">
    <property type="entry name" value="TesB_ACOT8-like_N"/>
</dbReference>
<comment type="catalytic activity">
    <reaction evidence="16">
        <text>3-hydroxydodecanoyl-CoA + H2O = 3-hydroxydodecanoate + CoA + H(+)</text>
        <dbReference type="Rhea" id="RHEA:65232"/>
        <dbReference type="ChEBI" id="CHEBI:15377"/>
        <dbReference type="ChEBI" id="CHEBI:15378"/>
        <dbReference type="ChEBI" id="CHEBI:57287"/>
        <dbReference type="ChEBI" id="CHEBI:76616"/>
        <dbReference type="ChEBI" id="CHEBI:156383"/>
    </reaction>
    <physiologicalReaction direction="left-to-right" evidence="16">
        <dbReference type="Rhea" id="RHEA:65233"/>
    </physiologicalReaction>
</comment>
<evidence type="ECO:0000259" key="30">
    <source>
        <dbReference type="Pfam" id="PF02551"/>
    </source>
</evidence>
<dbReference type="Pfam" id="PF02551">
    <property type="entry name" value="Acyl_CoA_thio"/>
    <property type="match status" value="1"/>
</dbReference>
<comment type="catalytic activity">
    <reaction evidence="14">
        <text>(3E,5Z)-tetradecadienoyl-CoA + H2O = (3E,5Z)-tetradecadienoate + CoA + H(+)</text>
        <dbReference type="Rhea" id="RHEA:55044"/>
        <dbReference type="ChEBI" id="CHEBI:15377"/>
        <dbReference type="ChEBI" id="CHEBI:15378"/>
        <dbReference type="ChEBI" id="CHEBI:57287"/>
        <dbReference type="ChEBI" id="CHEBI:71586"/>
        <dbReference type="ChEBI" id="CHEBI:71590"/>
    </reaction>
    <physiologicalReaction direction="left-to-right" evidence="14">
        <dbReference type="Rhea" id="RHEA:55045"/>
    </physiologicalReaction>
</comment>
<comment type="catalytic activity">
    <reaction evidence="17">
        <text>(3S)-3-hydroxypentanoyl-CoA + H2O = (3S)-3-hydroxypentanoate + CoA + H(+)</text>
        <dbReference type="Rhea" id="RHEA:55096"/>
        <dbReference type="ChEBI" id="CHEBI:15377"/>
        <dbReference type="ChEBI" id="CHEBI:15378"/>
        <dbReference type="ChEBI" id="CHEBI:57287"/>
        <dbReference type="ChEBI" id="CHEBI:138607"/>
        <dbReference type="ChEBI" id="CHEBI:138608"/>
    </reaction>
    <physiologicalReaction direction="left-to-right" evidence="17">
        <dbReference type="Rhea" id="RHEA:55097"/>
    </physiologicalReaction>
</comment>
<evidence type="ECO:0000256" key="23">
    <source>
        <dbReference type="ARBA" id="ARBA00051737"/>
    </source>
</evidence>
<keyword evidence="4 32" id="KW-0378">Hydrolase</keyword>
<accession>A0A1A9AZK8</accession>
<dbReference type="InterPro" id="IPR025652">
    <property type="entry name" value="TesB_C"/>
</dbReference>
<evidence type="ECO:0000256" key="15">
    <source>
        <dbReference type="ARBA" id="ARBA00050629"/>
    </source>
</evidence>
<dbReference type="PANTHER" id="PTHR11066:SF34">
    <property type="entry name" value="ACYL-COENZYME A THIOESTERASE 8"/>
    <property type="match status" value="1"/>
</dbReference>
<evidence type="ECO:0000256" key="5">
    <source>
        <dbReference type="ARBA" id="ARBA00023098"/>
    </source>
</evidence>
<comment type="catalytic activity">
    <reaction evidence="10">
        <text>dodecanoyl-CoA + H2O = dodecanoate + CoA + H(+)</text>
        <dbReference type="Rhea" id="RHEA:30135"/>
        <dbReference type="ChEBI" id="CHEBI:15377"/>
        <dbReference type="ChEBI" id="CHEBI:15378"/>
        <dbReference type="ChEBI" id="CHEBI:18262"/>
        <dbReference type="ChEBI" id="CHEBI:57287"/>
        <dbReference type="ChEBI" id="CHEBI:57375"/>
    </reaction>
    <physiologicalReaction direction="left-to-right" evidence="10">
        <dbReference type="Rhea" id="RHEA:30136"/>
    </physiologicalReaction>
</comment>
<gene>
    <name evidence="32" type="primary">tesB</name>
    <name evidence="32" type="ORF">J2R62_02085</name>
</gene>
<comment type="catalytic activity">
    <reaction evidence="18">
        <text>pentanoyl-CoA + H2O = pentanoate + CoA + H(+)</text>
        <dbReference type="Rhea" id="RHEA:55052"/>
        <dbReference type="ChEBI" id="CHEBI:15377"/>
        <dbReference type="ChEBI" id="CHEBI:15378"/>
        <dbReference type="ChEBI" id="CHEBI:31011"/>
        <dbReference type="ChEBI" id="CHEBI:57287"/>
        <dbReference type="ChEBI" id="CHEBI:57389"/>
    </reaction>
    <physiologicalReaction direction="left-to-right" evidence="18">
        <dbReference type="Rhea" id="RHEA:55053"/>
    </physiologicalReaction>
</comment>
<dbReference type="AlphaFoldDB" id="A0A1A9AZK8"/>
<evidence type="ECO:0000256" key="7">
    <source>
        <dbReference type="ARBA" id="ARBA00038894"/>
    </source>
</evidence>
<dbReference type="InterPro" id="IPR042171">
    <property type="entry name" value="Acyl-CoA_hotdog"/>
</dbReference>
<dbReference type="KEGG" id="pshi:SAMEA2665130_2071"/>
<evidence type="ECO:0000256" key="16">
    <source>
        <dbReference type="ARBA" id="ARBA00050660"/>
    </source>
</evidence>
<comment type="catalytic activity">
    <reaction evidence="26">
        <text>hexadecanoyl-CoA + H2O = hexadecanoate + CoA + H(+)</text>
        <dbReference type="Rhea" id="RHEA:16645"/>
        <dbReference type="ChEBI" id="CHEBI:7896"/>
        <dbReference type="ChEBI" id="CHEBI:15377"/>
        <dbReference type="ChEBI" id="CHEBI:15378"/>
        <dbReference type="ChEBI" id="CHEBI:57287"/>
        <dbReference type="ChEBI" id="CHEBI:57379"/>
    </reaction>
    <physiologicalReaction direction="left-to-right" evidence="26">
        <dbReference type="Rhea" id="RHEA:16646"/>
    </physiologicalReaction>
</comment>
<evidence type="ECO:0000313" key="33">
    <source>
        <dbReference type="Proteomes" id="UP000664658"/>
    </source>
</evidence>
<dbReference type="SUPFAM" id="SSF54637">
    <property type="entry name" value="Thioesterase/thiol ester dehydrase-isomerase"/>
    <property type="match status" value="2"/>
</dbReference>
<feature type="domain" description="Acyl-CoA thioesterase 2 C-terminal" evidence="30">
    <location>
        <begin position="148"/>
        <end position="281"/>
    </location>
</feature>
<evidence type="ECO:0000256" key="18">
    <source>
        <dbReference type="ARBA" id="ARBA00050810"/>
    </source>
</evidence>
<dbReference type="NCBIfam" id="TIGR00189">
    <property type="entry name" value="tesB"/>
    <property type="match status" value="1"/>
</dbReference>
<comment type="catalytic activity">
    <reaction evidence="19">
        <text>(3Z,5E)-dodecadienoyl-CoA + H2O = (3Z,5E)-dodecadienoate + CoA + H(+)</text>
        <dbReference type="Rhea" id="RHEA:65172"/>
        <dbReference type="ChEBI" id="CHEBI:15377"/>
        <dbReference type="ChEBI" id="CHEBI:15378"/>
        <dbReference type="ChEBI" id="CHEBI:57287"/>
        <dbReference type="ChEBI" id="CHEBI:156333"/>
        <dbReference type="ChEBI" id="CHEBI:156334"/>
    </reaction>
    <physiologicalReaction direction="left-to-right" evidence="19">
        <dbReference type="Rhea" id="RHEA:65173"/>
    </physiologicalReaction>
</comment>
<dbReference type="GeneID" id="69703850"/>
<feature type="domain" description="Acyl-CoA thioesterase-like N-terminal HotDog" evidence="31">
    <location>
        <begin position="33"/>
        <end position="109"/>
    </location>
</feature>
<sequence length="289" mass="32882">MSDVLAGLLQLLNLEKIEEGLFRGQSQDLGLRQVFGGQVIGQALHAAKQTIPAERLVHSFHSYFLLPGDSHKPIVYDVENLRDGHSFSTRRVSAIQNGRPIFYLTASFQTQEEGFEHQDVMPAVPQPEELMSELDIARKMAHLLPASVRDKFLCERPIEMRPVKFHNPLQGDVEEPVRYVWFKANGTMPDDLRVHQYLLAYASDFNFLPTALQPHGKGFLEADMQVATLDHSMWFHRPFRMDDWLLYAVESPSASGARGLVRGRFFTRDGKLIATTVQEGLIRQRPQKS</sequence>
<evidence type="ECO:0000256" key="1">
    <source>
        <dbReference type="ARBA" id="ARBA00000295"/>
    </source>
</evidence>
<comment type="catalytic activity">
    <reaction evidence="25">
        <text>(3S)-3-hydroxybutanoyl-CoA + H2O = (S)-3-hydroxybutanoate + CoA + H(+)</text>
        <dbReference type="Rhea" id="RHEA:65208"/>
        <dbReference type="ChEBI" id="CHEBI:11047"/>
        <dbReference type="ChEBI" id="CHEBI:15377"/>
        <dbReference type="ChEBI" id="CHEBI:15378"/>
        <dbReference type="ChEBI" id="CHEBI:57287"/>
        <dbReference type="ChEBI" id="CHEBI:57316"/>
    </reaction>
    <physiologicalReaction direction="left-to-right" evidence="25">
        <dbReference type="Rhea" id="RHEA:65209"/>
    </physiologicalReaction>
</comment>
<comment type="catalytic activity">
    <reaction evidence="23">
        <text>(3R)-3-hydroxybutanoyl-CoA + H2O = (R)-3-hydroxybutanoate + CoA + H(+)</text>
        <dbReference type="Rhea" id="RHEA:65204"/>
        <dbReference type="ChEBI" id="CHEBI:10983"/>
        <dbReference type="ChEBI" id="CHEBI:15377"/>
        <dbReference type="ChEBI" id="CHEBI:15378"/>
        <dbReference type="ChEBI" id="CHEBI:57287"/>
        <dbReference type="ChEBI" id="CHEBI:57315"/>
    </reaction>
    <physiologicalReaction direction="left-to-right" evidence="23">
        <dbReference type="Rhea" id="RHEA:65205"/>
    </physiologicalReaction>
</comment>
<dbReference type="InterPro" id="IPR003703">
    <property type="entry name" value="Acyl_CoA_thio"/>
</dbReference>
<comment type="subunit">
    <text evidence="3">Homotetramer.</text>
</comment>